<protein>
    <submittedName>
        <fullName evidence="7">Sigma-70 family RNA polymerase sigma factor</fullName>
    </submittedName>
</protein>
<evidence type="ECO:0000313" key="7">
    <source>
        <dbReference type="EMBL" id="KAA5538755.1"/>
    </source>
</evidence>
<dbReference type="InterPro" id="IPR014284">
    <property type="entry name" value="RNA_pol_sigma-70_dom"/>
</dbReference>
<dbReference type="GO" id="GO:0003677">
    <property type="term" value="F:DNA binding"/>
    <property type="evidence" value="ECO:0007669"/>
    <property type="project" value="InterPro"/>
</dbReference>
<dbReference type="Pfam" id="PF04542">
    <property type="entry name" value="Sigma70_r2"/>
    <property type="match status" value="1"/>
</dbReference>
<dbReference type="AlphaFoldDB" id="A0A5M6D0R9"/>
<dbReference type="CDD" id="cd06171">
    <property type="entry name" value="Sigma70_r4"/>
    <property type="match status" value="1"/>
</dbReference>
<dbReference type="PANTHER" id="PTHR43133:SF51">
    <property type="entry name" value="RNA POLYMERASE SIGMA FACTOR"/>
    <property type="match status" value="1"/>
</dbReference>
<organism evidence="7 8">
    <name type="scientific">Roseiconus nitratireducens</name>
    <dbReference type="NCBI Taxonomy" id="2605748"/>
    <lineage>
        <taxon>Bacteria</taxon>
        <taxon>Pseudomonadati</taxon>
        <taxon>Planctomycetota</taxon>
        <taxon>Planctomycetia</taxon>
        <taxon>Pirellulales</taxon>
        <taxon>Pirellulaceae</taxon>
        <taxon>Roseiconus</taxon>
    </lineage>
</organism>
<dbReference type="Proteomes" id="UP000324479">
    <property type="component" value="Unassembled WGS sequence"/>
</dbReference>
<evidence type="ECO:0000256" key="3">
    <source>
        <dbReference type="ARBA" id="ARBA00023082"/>
    </source>
</evidence>
<sequence length="198" mass="22436">MNATPEDESAAAERSLRSTWSIGPLRPWLKLLAERQMPAGLRGRVDPSDLVQQALIDAWRGHDQFRGRTHAERLAWLRVILTRAILRQDRDQLRTAKRGRGIEVQLQAAVDRDSVRMEQLAVDDASAAETQVDRAERLLALAAALDELPEDYRQVLTLRHIEGLSHEAIADRIGRSPAAARMLWVRALEKLRSVYQQP</sequence>
<dbReference type="InterPro" id="IPR007627">
    <property type="entry name" value="RNA_pol_sigma70_r2"/>
</dbReference>
<feature type="domain" description="RNA polymerase sigma factor 70 region 4 type 2" evidence="6">
    <location>
        <begin position="139"/>
        <end position="191"/>
    </location>
</feature>
<dbReference type="RefSeq" id="WP_150079663.1">
    <property type="nucleotide sequence ID" value="NZ_VWOX01000026.1"/>
</dbReference>
<evidence type="ECO:0000256" key="1">
    <source>
        <dbReference type="ARBA" id="ARBA00010641"/>
    </source>
</evidence>
<feature type="domain" description="RNA polymerase sigma-70 region 2" evidence="5">
    <location>
        <begin position="26"/>
        <end position="93"/>
    </location>
</feature>
<gene>
    <name evidence="7" type="ORF">FYK55_26505</name>
</gene>
<dbReference type="InterPro" id="IPR039425">
    <property type="entry name" value="RNA_pol_sigma-70-like"/>
</dbReference>
<keyword evidence="2" id="KW-0805">Transcription regulation</keyword>
<name>A0A5M6D0R9_9BACT</name>
<dbReference type="InterPro" id="IPR013324">
    <property type="entry name" value="RNA_pol_sigma_r3/r4-like"/>
</dbReference>
<dbReference type="Gene3D" id="1.10.10.10">
    <property type="entry name" value="Winged helix-like DNA-binding domain superfamily/Winged helix DNA-binding domain"/>
    <property type="match status" value="1"/>
</dbReference>
<evidence type="ECO:0000313" key="8">
    <source>
        <dbReference type="Proteomes" id="UP000324479"/>
    </source>
</evidence>
<evidence type="ECO:0000256" key="4">
    <source>
        <dbReference type="ARBA" id="ARBA00023163"/>
    </source>
</evidence>
<keyword evidence="3" id="KW-0731">Sigma factor</keyword>
<evidence type="ECO:0000259" key="5">
    <source>
        <dbReference type="Pfam" id="PF04542"/>
    </source>
</evidence>
<comment type="similarity">
    <text evidence="1">Belongs to the sigma-70 factor family. ECF subfamily.</text>
</comment>
<dbReference type="SUPFAM" id="SSF88659">
    <property type="entry name" value="Sigma3 and sigma4 domains of RNA polymerase sigma factors"/>
    <property type="match status" value="1"/>
</dbReference>
<dbReference type="Gene3D" id="1.10.1740.10">
    <property type="match status" value="1"/>
</dbReference>
<keyword evidence="4" id="KW-0804">Transcription</keyword>
<dbReference type="InterPro" id="IPR036388">
    <property type="entry name" value="WH-like_DNA-bd_sf"/>
</dbReference>
<dbReference type="NCBIfam" id="TIGR02937">
    <property type="entry name" value="sigma70-ECF"/>
    <property type="match status" value="1"/>
</dbReference>
<dbReference type="InterPro" id="IPR013249">
    <property type="entry name" value="RNA_pol_sigma70_r4_t2"/>
</dbReference>
<dbReference type="GO" id="GO:0016987">
    <property type="term" value="F:sigma factor activity"/>
    <property type="evidence" value="ECO:0007669"/>
    <property type="project" value="UniProtKB-KW"/>
</dbReference>
<evidence type="ECO:0000259" key="6">
    <source>
        <dbReference type="Pfam" id="PF08281"/>
    </source>
</evidence>
<dbReference type="PANTHER" id="PTHR43133">
    <property type="entry name" value="RNA POLYMERASE ECF-TYPE SIGMA FACTO"/>
    <property type="match status" value="1"/>
</dbReference>
<dbReference type="InterPro" id="IPR013325">
    <property type="entry name" value="RNA_pol_sigma_r2"/>
</dbReference>
<dbReference type="EMBL" id="VWOX01000026">
    <property type="protein sequence ID" value="KAA5538755.1"/>
    <property type="molecule type" value="Genomic_DNA"/>
</dbReference>
<comment type="caution">
    <text evidence="7">The sequence shown here is derived from an EMBL/GenBank/DDBJ whole genome shotgun (WGS) entry which is preliminary data.</text>
</comment>
<reference evidence="7 8" key="1">
    <citation type="submission" date="2019-08" db="EMBL/GenBank/DDBJ databases">
        <authorList>
            <person name="Dhanesh K."/>
            <person name="Kumar G."/>
            <person name="Sasikala C."/>
            <person name="Venkata Ramana C."/>
        </authorList>
    </citation>
    <scope>NUCLEOTIDE SEQUENCE [LARGE SCALE GENOMIC DNA]</scope>
    <source>
        <strain evidence="7 8">JC645</strain>
    </source>
</reference>
<accession>A0A5M6D0R9</accession>
<dbReference type="SUPFAM" id="SSF88946">
    <property type="entry name" value="Sigma2 domain of RNA polymerase sigma factors"/>
    <property type="match status" value="1"/>
</dbReference>
<evidence type="ECO:0000256" key="2">
    <source>
        <dbReference type="ARBA" id="ARBA00023015"/>
    </source>
</evidence>
<dbReference type="GO" id="GO:0006352">
    <property type="term" value="P:DNA-templated transcription initiation"/>
    <property type="evidence" value="ECO:0007669"/>
    <property type="project" value="InterPro"/>
</dbReference>
<dbReference type="Pfam" id="PF08281">
    <property type="entry name" value="Sigma70_r4_2"/>
    <property type="match status" value="1"/>
</dbReference>
<keyword evidence="8" id="KW-1185">Reference proteome</keyword>
<proteinExistence type="inferred from homology"/>